<dbReference type="Proteomes" id="UP001430954">
    <property type="component" value="Unassembled WGS sequence"/>
</dbReference>
<gene>
    <name evidence="1" type="ORF">K6753_05695</name>
</gene>
<name>A0ABS7T562_9GAMM</name>
<dbReference type="RefSeq" id="WP_223675250.1">
    <property type="nucleotide sequence ID" value="NZ_JAINZW010000002.1"/>
</dbReference>
<protein>
    <submittedName>
        <fullName evidence="1">Uncharacterized protein</fullName>
    </submittedName>
</protein>
<comment type="caution">
    <text evidence="1">The sequence shown here is derived from an EMBL/GenBank/DDBJ whole genome shotgun (WGS) entry which is preliminary data.</text>
</comment>
<evidence type="ECO:0000313" key="2">
    <source>
        <dbReference type="Proteomes" id="UP001430954"/>
    </source>
</evidence>
<dbReference type="EMBL" id="JAINZW010000002">
    <property type="protein sequence ID" value="MBZ4039022.1"/>
    <property type="molecule type" value="Genomic_DNA"/>
</dbReference>
<accession>A0ABS7T562</accession>
<keyword evidence="2" id="KW-1185">Reference proteome</keyword>
<sequence length="169" mass="19276">MKVVPDQHLVDEVAGLFVHHAFARVCISRYVACLDDERALALYAAVEQRARATGVVTELVDLGPAPAERLNAVTERICERRWVRDGKPPTYERVFVLDGFDLFNEDDKATYPFRTEMQWDEHHGWLFMGRNLPALRNLFNNYRLPLYGAASGITPEEWRAECQGDAHSG</sequence>
<proteinExistence type="predicted"/>
<reference evidence="1 2" key="1">
    <citation type="submission" date="2021-09" db="EMBL/GenBank/DDBJ databases">
        <title>Lysobacter sp. 13A isolated from the river sediment.</title>
        <authorList>
            <person name="Liu H."/>
            <person name="Li S."/>
            <person name="Mao S."/>
        </authorList>
    </citation>
    <scope>NUCLEOTIDE SEQUENCE [LARGE SCALE GENOMIC DNA]</scope>
    <source>
        <strain evidence="1 2">13A</strain>
    </source>
</reference>
<organism evidence="1 2">
    <name type="scientific">Novilysobacter selenitireducens</name>
    <dbReference type="NCBI Taxonomy" id="2872639"/>
    <lineage>
        <taxon>Bacteria</taxon>
        <taxon>Pseudomonadati</taxon>
        <taxon>Pseudomonadota</taxon>
        <taxon>Gammaproteobacteria</taxon>
        <taxon>Lysobacterales</taxon>
        <taxon>Lysobacteraceae</taxon>
        <taxon>Novilysobacter</taxon>
    </lineage>
</organism>
<evidence type="ECO:0000313" key="1">
    <source>
        <dbReference type="EMBL" id="MBZ4039022.1"/>
    </source>
</evidence>